<proteinExistence type="predicted"/>
<reference evidence="1 2" key="1">
    <citation type="submission" date="2016-07" db="EMBL/GenBank/DDBJ databases">
        <title>Draft Genome Sequence of Methylobrevis pamukkalensis PK2.</title>
        <authorList>
            <person name="Vasilenko O.V."/>
            <person name="Doronina N.V."/>
            <person name="Shmareva M.N."/>
            <person name="Tarlachkov S.V."/>
            <person name="Mustakhimov I."/>
            <person name="Trotsenko Y.A."/>
        </authorList>
    </citation>
    <scope>NUCLEOTIDE SEQUENCE [LARGE SCALE GENOMIC DNA]</scope>
    <source>
        <strain evidence="1 2">PK2</strain>
    </source>
</reference>
<dbReference type="PATRIC" id="fig|1439726.3.peg.4056"/>
<name>A0A1E3GXR1_9HYPH</name>
<dbReference type="Proteomes" id="UP000094622">
    <property type="component" value="Unassembled WGS sequence"/>
</dbReference>
<comment type="caution">
    <text evidence="1">The sequence shown here is derived from an EMBL/GenBank/DDBJ whole genome shotgun (WGS) entry which is preliminary data.</text>
</comment>
<dbReference type="AlphaFoldDB" id="A0A1E3GXR1"/>
<protein>
    <submittedName>
        <fullName evidence="1">Uncharacterized protein</fullName>
    </submittedName>
</protein>
<gene>
    <name evidence="1" type="ORF">A6302_03845</name>
</gene>
<dbReference type="EMBL" id="MCRJ01000128">
    <property type="protein sequence ID" value="ODN68840.1"/>
    <property type="molecule type" value="Genomic_DNA"/>
</dbReference>
<sequence>MTALQVARLRHEQELFNAARSAGIALSPQQQAELGALAGKMAEVEIAAQSAATSQQAFDDAMSSLEDYGVGVVQSLVDGTFEWRDALRALVPVIINVIGKLAEAGSFQGMSIGGGGGGGLLGGLFSAVGSLFGGMFGGGGGVPLPPVRPTFARGGIMTPNGPAILPRYASGGVARSAAIFGEAGPEAAVPLPDGRSIPVSFRLPSKPAGARPNGMVVNNITGGSLTIEGNVTDDTMPKLQAELDRREAALKREIQRNFGAMQAGYNMNRRM</sequence>
<evidence type="ECO:0000313" key="2">
    <source>
        <dbReference type="Proteomes" id="UP000094622"/>
    </source>
</evidence>
<organism evidence="1 2">
    <name type="scientific">Methylobrevis pamukkalensis</name>
    <dbReference type="NCBI Taxonomy" id="1439726"/>
    <lineage>
        <taxon>Bacteria</taxon>
        <taxon>Pseudomonadati</taxon>
        <taxon>Pseudomonadota</taxon>
        <taxon>Alphaproteobacteria</taxon>
        <taxon>Hyphomicrobiales</taxon>
        <taxon>Pleomorphomonadaceae</taxon>
        <taxon>Methylobrevis</taxon>
    </lineage>
</organism>
<accession>A0A1E3GXR1</accession>
<keyword evidence="2" id="KW-1185">Reference proteome</keyword>
<evidence type="ECO:0000313" key="1">
    <source>
        <dbReference type="EMBL" id="ODN68840.1"/>
    </source>
</evidence>